<dbReference type="HAMAP" id="MF_00108">
    <property type="entry name" value="IspD"/>
    <property type="match status" value="1"/>
</dbReference>
<protein>
    <recommendedName>
        <fullName evidence="3">2-C-methyl-D-erythritol 4-phosphate cytidylyltransferase</fullName>
        <ecNumber evidence="3">2.7.7.60</ecNumber>
    </recommendedName>
    <alternativeName>
        <fullName evidence="3">4-diphosphocytidyl-2C-methyl-D-erythritol synthase</fullName>
    </alternativeName>
    <alternativeName>
        <fullName evidence="3">MEP cytidylyltransferase</fullName>
        <shortName evidence="3">MCT</shortName>
    </alternativeName>
</protein>
<dbReference type="CDD" id="cd02516">
    <property type="entry name" value="CDP-ME_synthetase"/>
    <property type="match status" value="1"/>
</dbReference>
<dbReference type="SUPFAM" id="SSF53448">
    <property type="entry name" value="Nucleotide-diphospho-sugar transferases"/>
    <property type="match status" value="1"/>
</dbReference>
<reference evidence="4 5" key="1">
    <citation type="submission" date="2018-11" db="EMBL/GenBank/DDBJ databases">
        <title>Genomes From Bacteria Associated with the Canine Oral Cavity: a Test Case for Automated Genome-Based Taxonomic Assignment.</title>
        <authorList>
            <person name="Coil D.A."/>
            <person name="Jospin G."/>
            <person name="Darling A.E."/>
            <person name="Wallis C."/>
            <person name="Davis I.J."/>
            <person name="Harris S."/>
            <person name="Eisen J.A."/>
            <person name="Holcombe L.J."/>
            <person name="O'Flynn C."/>
        </authorList>
    </citation>
    <scope>NUCLEOTIDE SEQUENCE [LARGE SCALE GENOMIC DNA]</scope>
    <source>
        <strain evidence="4 5">OH2617_COT-023</strain>
    </source>
</reference>
<dbReference type="InterPro" id="IPR001228">
    <property type="entry name" value="IspD"/>
</dbReference>
<dbReference type="PANTHER" id="PTHR32125:SF4">
    <property type="entry name" value="2-C-METHYL-D-ERYTHRITOL 4-PHOSPHATE CYTIDYLYLTRANSFERASE, CHLOROPLASTIC"/>
    <property type="match status" value="1"/>
</dbReference>
<dbReference type="EC" id="2.7.7.60" evidence="3"/>
<feature type="site" description="Transition state stabilizer" evidence="3">
    <location>
        <position position="15"/>
    </location>
</feature>
<dbReference type="AlphaFoldDB" id="A0A3P1XU12"/>
<sequence>MKRTVILVAGGKGLRMGGELPKQFIPLHGRPVLMHTMNAFFRWDATAEQVIVLPEEQQAYWQMLCRELNCAIPHRVVHGGETRFHSVRNGLQTVDGDGWIAVHDGVRPFVSKVVIDACFAVAGQFGAAVPVLPMIDSVREFDGTQSRPFDRERLRIVQTPQVFRADWLRDAYEQPYQPHFTDDASLVEAAGYPIHLVDGNRENIKITTPIDLQWAQILTAEETELHTSALPRP</sequence>
<evidence type="ECO:0000256" key="1">
    <source>
        <dbReference type="ARBA" id="ARBA00022679"/>
    </source>
</evidence>
<dbReference type="EMBL" id="RQYS01000013">
    <property type="protein sequence ID" value="RRD62324.1"/>
    <property type="molecule type" value="Genomic_DNA"/>
</dbReference>
<dbReference type="GO" id="GO:0019288">
    <property type="term" value="P:isopentenyl diphosphate biosynthetic process, methylerythritol 4-phosphate pathway"/>
    <property type="evidence" value="ECO:0007669"/>
    <property type="project" value="UniProtKB-UniRule"/>
</dbReference>
<keyword evidence="3" id="KW-0414">Isoprene biosynthesis</keyword>
<dbReference type="NCBIfam" id="NF001186">
    <property type="entry name" value="PRK00155.2-3"/>
    <property type="match status" value="1"/>
</dbReference>
<name>A0A3P1XU12_TANFO</name>
<keyword evidence="2 3" id="KW-0548">Nucleotidyltransferase</keyword>
<dbReference type="NCBIfam" id="TIGR00453">
    <property type="entry name" value="ispD"/>
    <property type="match status" value="1"/>
</dbReference>
<comment type="catalytic activity">
    <reaction evidence="3">
        <text>2-C-methyl-D-erythritol 4-phosphate + CTP + H(+) = 4-CDP-2-C-methyl-D-erythritol + diphosphate</text>
        <dbReference type="Rhea" id="RHEA:13429"/>
        <dbReference type="ChEBI" id="CHEBI:15378"/>
        <dbReference type="ChEBI" id="CHEBI:33019"/>
        <dbReference type="ChEBI" id="CHEBI:37563"/>
        <dbReference type="ChEBI" id="CHEBI:57823"/>
        <dbReference type="ChEBI" id="CHEBI:58262"/>
        <dbReference type="EC" id="2.7.7.60"/>
    </reaction>
</comment>
<evidence type="ECO:0000256" key="2">
    <source>
        <dbReference type="ARBA" id="ARBA00022695"/>
    </source>
</evidence>
<dbReference type="Pfam" id="PF01128">
    <property type="entry name" value="IspD"/>
    <property type="match status" value="1"/>
</dbReference>
<dbReference type="InterPro" id="IPR029044">
    <property type="entry name" value="Nucleotide-diphossugar_trans"/>
</dbReference>
<accession>A0A3P1XU12</accession>
<dbReference type="GO" id="GO:0050518">
    <property type="term" value="F:2-C-methyl-D-erythritol 4-phosphate cytidylyltransferase activity"/>
    <property type="evidence" value="ECO:0007669"/>
    <property type="project" value="UniProtKB-UniRule"/>
</dbReference>
<comment type="caution">
    <text evidence="4">The sequence shown here is derived from an EMBL/GenBank/DDBJ whole genome shotgun (WGS) entry which is preliminary data.</text>
</comment>
<feature type="site" description="Positions MEP for the nucleophilic attack" evidence="3">
    <location>
        <position position="205"/>
    </location>
</feature>
<dbReference type="UniPathway" id="UPA00056">
    <property type="reaction ID" value="UER00093"/>
</dbReference>
<dbReference type="FunFam" id="3.90.550.10:FF:000003">
    <property type="entry name" value="2-C-methyl-D-erythritol 4-phosphate cytidylyltransferase"/>
    <property type="match status" value="1"/>
</dbReference>
<evidence type="ECO:0000313" key="5">
    <source>
        <dbReference type="Proteomes" id="UP000278609"/>
    </source>
</evidence>
<dbReference type="OrthoDB" id="9806837at2"/>
<comment type="similarity">
    <text evidence="3">Belongs to the IspD/TarI cytidylyltransferase family. IspD subfamily.</text>
</comment>
<organism evidence="4 5">
    <name type="scientific">Tannerella forsythia</name>
    <name type="common">Bacteroides forsythus</name>
    <dbReference type="NCBI Taxonomy" id="28112"/>
    <lineage>
        <taxon>Bacteria</taxon>
        <taxon>Pseudomonadati</taxon>
        <taxon>Bacteroidota</taxon>
        <taxon>Bacteroidia</taxon>
        <taxon>Bacteroidales</taxon>
        <taxon>Tannerellaceae</taxon>
        <taxon>Tannerella</taxon>
    </lineage>
</organism>
<dbReference type="Proteomes" id="UP000278609">
    <property type="component" value="Unassembled WGS sequence"/>
</dbReference>
<dbReference type="Gene3D" id="3.90.550.10">
    <property type="entry name" value="Spore Coat Polysaccharide Biosynthesis Protein SpsA, Chain A"/>
    <property type="match status" value="1"/>
</dbReference>
<dbReference type="RefSeq" id="WP_124751027.1">
    <property type="nucleotide sequence ID" value="NZ_RQYS01000013.1"/>
</dbReference>
<evidence type="ECO:0000256" key="3">
    <source>
        <dbReference type="HAMAP-Rule" id="MF_00108"/>
    </source>
</evidence>
<dbReference type="InterPro" id="IPR050088">
    <property type="entry name" value="IspD/TarI_cytidylyltransf_bact"/>
</dbReference>
<comment type="pathway">
    <text evidence="3">Isoprenoid biosynthesis; isopentenyl diphosphate biosynthesis via DXP pathway; isopentenyl diphosphate from 1-deoxy-D-xylulose 5-phosphate: step 2/6.</text>
</comment>
<dbReference type="InterPro" id="IPR034683">
    <property type="entry name" value="IspD/TarI"/>
</dbReference>
<keyword evidence="1 3" id="KW-0808">Transferase</keyword>
<feature type="site" description="Positions MEP for the nucleophilic attack" evidence="3">
    <location>
        <position position="151"/>
    </location>
</feature>
<proteinExistence type="inferred from homology"/>
<feature type="site" description="Transition state stabilizer" evidence="3">
    <location>
        <position position="22"/>
    </location>
</feature>
<dbReference type="PANTHER" id="PTHR32125">
    <property type="entry name" value="2-C-METHYL-D-ERYTHRITOL 4-PHOSPHATE CYTIDYLYLTRANSFERASE, CHLOROPLASTIC"/>
    <property type="match status" value="1"/>
</dbReference>
<comment type="function">
    <text evidence="3">Catalyzes the formation of 4-diphosphocytidyl-2-C-methyl-D-erythritol from CTP and 2-C-methyl-D-erythritol 4-phosphate (MEP).</text>
</comment>
<evidence type="ECO:0000313" key="4">
    <source>
        <dbReference type="EMBL" id="RRD62324.1"/>
    </source>
</evidence>
<gene>
    <name evidence="3" type="primary">ispD</name>
    <name evidence="4" type="ORF">EII40_04235</name>
</gene>